<dbReference type="PANTHER" id="PTHR48079:SF6">
    <property type="entry name" value="NAD(P)-BINDING DOMAIN-CONTAINING PROTEIN-RELATED"/>
    <property type="match status" value="1"/>
</dbReference>
<dbReference type="GO" id="GO:0005737">
    <property type="term" value="C:cytoplasm"/>
    <property type="evidence" value="ECO:0007669"/>
    <property type="project" value="TreeGrafter"/>
</dbReference>
<organism evidence="2 3">
    <name type="scientific">Planotetraspora phitsanulokensis</name>
    <dbReference type="NCBI Taxonomy" id="575192"/>
    <lineage>
        <taxon>Bacteria</taxon>
        <taxon>Bacillati</taxon>
        <taxon>Actinomycetota</taxon>
        <taxon>Actinomycetes</taxon>
        <taxon>Streptosporangiales</taxon>
        <taxon>Streptosporangiaceae</taxon>
        <taxon>Planotetraspora</taxon>
    </lineage>
</organism>
<dbReference type="PANTHER" id="PTHR48079">
    <property type="entry name" value="PROTEIN YEEZ"/>
    <property type="match status" value="1"/>
</dbReference>
<dbReference type="Proteomes" id="UP000622547">
    <property type="component" value="Unassembled WGS sequence"/>
</dbReference>
<protein>
    <submittedName>
        <fullName evidence="2">NAD-dependent epimerase</fullName>
    </submittedName>
</protein>
<dbReference type="RefSeq" id="WP_204072096.1">
    <property type="nucleotide sequence ID" value="NZ_BAABHI010000012.1"/>
</dbReference>
<dbReference type="InterPro" id="IPR001509">
    <property type="entry name" value="Epimerase_deHydtase"/>
</dbReference>
<dbReference type="Gene3D" id="3.40.50.720">
    <property type="entry name" value="NAD(P)-binding Rossmann-like Domain"/>
    <property type="match status" value="1"/>
</dbReference>
<dbReference type="InterPro" id="IPR036291">
    <property type="entry name" value="NAD(P)-bd_dom_sf"/>
</dbReference>
<gene>
    <name evidence="2" type="ORF">Pph01_13860</name>
</gene>
<keyword evidence="3" id="KW-1185">Reference proteome</keyword>
<dbReference type="Pfam" id="PF01370">
    <property type="entry name" value="Epimerase"/>
    <property type="match status" value="1"/>
</dbReference>
<evidence type="ECO:0000259" key="1">
    <source>
        <dbReference type="Pfam" id="PF01370"/>
    </source>
</evidence>
<proteinExistence type="predicted"/>
<name>A0A8J3U0I1_9ACTN</name>
<sequence length="287" mass="29742">MRVFVTGASGYIGQATIRALTAHGHTVAALARSDDAARTVAALGAEVVRGGLTDLDVLRDAAAGAGGVIHLAQHQGGDVAGVDLAAATAMQVGAGDRPYVHTGGVWVYGDTRGAVEEDAPLSPPSIVAWRLDNEKRVLARADRGGRPVLVMPGIVYGGGRGLIEDFFVKPARDKGEVRYIGDGSKRWALVHVDDIADLYVRALGAESGTRYAGVGGEAPSVLEVAQAVSEAIGHPGKIASITLAQARDEMGPIADAFALDQRFTSARARAELGWRPAPRDVLKALAG</sequence>
<evidence type="ECO:0000313" key="3">
    <source>
        <dbReference type="Proteomes" id="UP000622547"/>
    </source>
</evidence>
<dbReference type="SUPFAM" id="SSF51735">
    <property type="entry name" value="NAD(P)-binding Rossmann-fold domains"/>
    <property type="match status" value="1"/>
</dbReference>
<dbReference type="GO" id="GO:0004029">
    <property type="term" value="F:aldehyde dehydrogenase (NAD+) activity"/>
    <property type="evidence" value="ECO:0007669"/>
    <property type="project" value="TreeGrafter"/>
</dbReference>
<dbReference type="EMBL" id="BOOP01000004">
    <property type="protein sequence ID" value="GII36383.1"/>
    <property type="molecule type" value="Genomic_DNA"/>
</dbReference>
<reference evidence="2 3" key="1">
    <citation type="submission" date="2021-01" db="EMBL/GenBank/DDBJ databases">
        <title>Whole genome shotgun sequence of Planotetraspora phitsanulokensis NBRC 104273.</title>
        <authorList>
            <person name="Komaki H."/>
            <person name="Tamura T."/>
        </authorList>
    </citation>
    <scope>NUCLEOTIDE SEQUENCE [LARGE SCALE GENOMIC DNA]</scope>
    <source>
        <strain evidence="2 3">NBRC 104273</strain>
    </source>
</reference>
<evidence type="ECO:0000313" key="2">
    <source>
        <dbReference type="EMBL" id="GII36383.1"/>
    </source>
</evidence>
<dbReference type="AlphaFoldDB" id="A0A8J3U0I1"/>
<feature type="domain" description="NAD-dependent epimerase/dehydratase" evidence="1">
    <location>
        <begin position="3"/>
        <end position="205"/>
    </location>
</feature>
<dbReference type="InterPro" id="IPR051783">
    <property type="entry name" value="NAD(P)-dependent_oxidoreduct"/>
</dbReference>
<accession>A0A8J3U0I1</accession>
<comment type="caution">
    <text evidence="2">The sequence shown here is derived from an EMBL/GenBank/DDBJ whole genome shotgun (WGS) entry which is preliminary data.</text>
</comment>